<protein>
    <submittedName>
        <fullName evidence="2">Uncharacterized protein</fullName>
    </submittedName>
</protein>
<reference evidence="2" key="1">
    <citation type="submission" date="2023-08" db="EMBL/GenBank/DDBJ databases">
        <authorList>
            <person name="Alioto T."/>
            <person name="Alioto T."/>
            <person name="Gomez Garrido J."/>
        </authorList>
    </citation>
    <scope>NUCLEOTIDE SEQUENCE</scope>
</reference>
<accession>A0AA36BCK8</accession>
<dbReference type="Proteomes" id="UP001162480">
    <property type="component" value="Chromosome 12"/>
</dbReference>
<gene>
    <name evidence="2" type="ORF">OCTVUL_1B020442</name>
</gene>
<evidence type="ECO:0000256" key="1">
    <source>
        <dbReference type="SAM" id="MobiDB-lite"/>
    </source>
</evidence>
<dbReference type="EMBL" id="OX597825">
    <property type="protein sequence ID" value="CAI9731202.1"/>
    <property type="molecule type" value="Genomic_DNA"/>
</dbReference>
<proteinExistence type="predicted"/>
<name>A0AA36BCK8_OCTVU</name>
<feature type="compositionally biased region" description="Basic and acidic residues" evidence="1">
    <location>
        <begin position="29"/>
        <end position="48"/>
    </location>
</feature>
<feature type="region of interest" description="Disordered" evidence="1">
    <location>
        <begin position="21"/>
        <end position="67"/>
    </location>
</feature>
<evidence type="ECO:0000313" key="2">
    <source>
        <dbReference type="EMBL" id="CAI9731202.1"/>
    </source>
</evidence>
<evidence type="ECO:0000313" key="3">
    <source>
        <dbReference type="Proteomes" id="UP001162480"/>
    </source>
</evidence>
<keyword evidence="3" id="KW-1185">Reference proteome</keyword>
<dbReference type="AlphaFoldDB" id="A0AA36BCK8"/>
<sequence>MSSLASMTIKKTFAEMTDQEIIDSLKPLEQSDDKEPAPKSKPTTKDISKALNLLRDSIEAEDMTTED</sequence>
<organism evidence="2 3">
    <name type="scientific">Octopus vulgaris</name>
    <name type="common">Common octopus</name>
    <dbReference type="NCBI Taxonomy" id="6645"/>
    <lineage>
        <taxon>Eukaryota</taxon>
        <taxon>Metazoa</taxon>
        <taxon>Spiralia</taxon>
        <taxon>Lophotrochozoa</taxon>
        <taxon>Mollusca</taxon>
        <taxon>Cephalopoda</taxon>
        <taxon>Coleoidea</taxon>
        <taxon>Octopodiformes</taxon>
        <taxon>Octopoda</taxon>
        <taxon>Incirrata</taxon>
        <taxon>Octopodidae</taxon>
        <taxon>Octopus</taxon>
    </lineage>
</organism>